<dbReference type="InterPro" id="IPR039566">
    <property type="entry name" value="CvfB_S1_st"/>
</dbReference>
<evidence type="ECO:0000313" key="5">
    <source>
        <dbReference type="Proteomes" id="UP000557872"/>
    </source>
</evidence>
<gene>
    <name evidence="4" type="ORF">HW115_08165</name>
</gene>
<dbReference type="Gene3D" id="2.40.50.140">
    <property type="entry name" value="Nucleic acid-binding proteins"/>
    <property type="match status" value="1"/>
</dbReference>
<protein>
    <submittedName>
        <fullName evidence="4">GntR family transcriptional regulator</fullName>
    </submittedName>
</protein>
<dbReference type="PIRSF" id="PIRSF012524">
    <property type="entry name" value="YitL_S1"/>
    <property type="match status" value="1"/>
</dbReference>
<evidence type="ECO:0000313" key="4">
    <source>
        <dbReference type="EMBL" id="NWK55583.1"/>
    </source>
</evidence>
<organism evidence="4 5">
    <name type="scientific">Oceaniferula marina</name>
    <dbReference type="NCBI Taxonomy" id="2748318"/>
    <lineage>
        <taxon>Bacteria</taxon>
        <taxon>Pseudomonadati</taxon>
        <taxon>Verrucomicrobiota</taxon>
        <taxon>Verrucomicrobiia</taxon>
        <taxon>Verrucomicrobiales</taxon>
        <taxon>Verrucomicrobiaceae</taxon>
        <taxon>Oceaniferula</taxon>
    </lineage>
</organism>
<accession>A0A851GDF0</accession>
<sequence length="281" mass="31162">MASIGERATLPILRETKSGMFLDSEGELGELLLPGKEIPASKKQWKIGDSVEVFIYCDSEDRPIATTRTPLAEPGEFAVLNCIATTGFGAFLDWGLPKDLFVPLREQSQRMQVGERYVVHVHVDHASDRILASSRLARHLEKSHPSFLIGQEVDLLVFAQTDLGYKAIIDSTHAGLIFANEVFRPLKPGDQCKGYISQVRSDGKIDITLNPPGRKRIDQLEERILNELQERGGHWTLCDKSSPEAIKTALGVSKKAFKQATGALFKKQKISIGKDGIRLIE</sequence>
<dbReference type="PANTHER" id="PTHR37296:SF1">
    <property type="entry name" value="CONSERVED VIRULENCE FACTOR B"/>
    <property type="match status" value="1"/>
</dbReference>
<name>A0A851GDF0_9BACT</name>
<proteinExistence type="inferred from homology"/>
<dbReference type="Gene3D" id="1.10.10.10">
    <property type="entry name" value="Winged helix-like DNA-binding domain superfamily/Winged helix DNA-binding domain"/>
    <property type="match status" value="1"/>
</dbReference>
<dbReference type="InterPro" id="IPR040764">
    <property type="entry name" value="CvfB_WH"/>
</dbReference>
<comment type="caution">
    <text evidence="4">The sequence shown here is derived from an EMBL/GenBank/DDBJ whole genome shotgun (WGS) entry which is preliminary data.</text>
</comment>
<dbReference type="EMBL" id="JACBAZ010000002">
    <property type="protein sequence ID" value="NWK55583.1"/>
    <property type="molecule type" value="Genomic_DNA"/>
</dbReference>
<dbReference type="AlphaFoldDB" id="A0A851GDF0"/>
<comment type="similarity">
    <text evidence="1">Belongs to the CvfB family.</text>
</comment>
<dbReference type="InterPro" id="IPR014464">
    <property type="entry name" value="CvfB_fam"/>
</dbReference>
<evidence type="ECO:0000256" key="1">
    <source>
        <dbReference type="PIRNR" id="PIRNR012524"/>
    </source>
</evidence>
<evidence type="ECO:0000259" key="3">
    <source>
        <dbReference type="Pfam" id="PF17783"/>
    </source>
</evidence>
<dbReference type="InterPro" id="IPR036388">
    <property type="entry name" value="WH-like_DNA-bd_sf"/>
</dbReference>
<feature type="domain" description="Conserved virulence factor B-like winged helix" evidence="3">
    <location>
        <begin position="222"/>
        <end position="279"/>
    </location>
</feature>
<dbReference type="Proteomes" id="UP000557872">
    <property type="component" value="Unassembled WGS sequence"/>
</dbReference>
<dbReference type="Pfam" id="PF13509">
    <property type="entry name" value="S1_2"/>
    <property type="match status" value="1"/>
</dbReference>
<reference evidence="4 5" key="1">
    <citation type="submission" date="2020-07" db="EMBL/GenBank/DDBJ databases">
        <title>Roseicoccus Jingziensis gen. nov., sp. nov., isolated from coastal seawater.</title>
        <authorList>
            <person name="Feng X."/>
        </authorList>
    </citation>
    <scope>NUCLEOTIDE SEQUENCE [LARGE SCALE GENOMIC DNA]</scope>
    <source>
        <strain evidence="4 5">N1E253</strain>
    </source>
</reference>
<evidence type="ECO:0000259" key="2">
    <source>
        <dbReference type="Pfam" id="PF13509"/>
    </source>
</evidence>
<keyword evidence="5" id="KW-1185">Reference proteome</keyword>
<dbReference type="PANTHER" id="PTHR37296">
    <property type="entry name" value="CONSERVED VIRULENCE FACTOR B"/>
    <property type="match status" value="1"/>
</dbReference>
<dbReference type="RefSeq" id="WP_178932091.1">
    <property type="nucleotide sequence ID" value="NZ_JACBAZ010000002.1"/>
</dbReference>
<dbReference type="Pfam" id="PF17783">
    <property type="entry name" value="WHD_CvfB"/>
    <property type="match status" value="1"/>
</dbReference>
<dbReference type="InterPro" id="IPR012340">
    <property type="entry name" value="NA-bd_OB-fold"/>
</dbReference>
<feature type="domain" description="Conserved virulence factor B first S1" evidence="2">
    <location>
        <begin position="4"/>
        <end position="67"/>
    </location>
</feature>